<protein>
    <submittedName>
        <fullName evidence="1">Uncharacterized protein</fullName>
    </submittedName>
</protein>
<dbReference type="RefSeq" id="WP_014774828.1">
    <property type="nucleotide sequence ID" value="NC_018011.1"/>
</dbReference>
<dbReference type="PATRIC" id="fig|679935.3.peg.713"/>
<gene>
    <name evidence="1" type="ordered locus">Alfi_0769</name>
</gene>
<dbReference type="HOGENOM" id="CLU_2424468_0_0_10"/>
<dbReference type="STRING" id="679935.Alfi_0769"/>
<accession>I3YJH6</accession>
<evidence type="ECO:0000313" key="2">
    <source>
        <dbReference type="Proteomes" id="UP000006052"/>
    </source>
</evidence>
<sequence>MRGILIDPETGDVQVTAGRLAVGDTTAQTAECVLRAVRGEFKEHPLIGAEILKMLGGSPNPMWKADAKTMLQACGLSVSRVEMKDGQITIEYNGENSTIG</sequence>
<organism evidence="1 2">
    <name type="scientific">Alistipes finegoldii (strain DSM 17242 / JCM 16770 / CCUG 46020 / CIP 107999 / KCTC 15236 / AHN 2437)</name>
    <dbReference type="NCBI Taxonomy" id="679935"/>
    <lineage>
        <taxon>Bacteria</taxon>
        <taxon>Pseudomonadati</taxon>
        <taxon>Bacteroidota</taxon>
        <taxon>Bacteroidia</taxon>
        <taxon>Bacteroidales</taxon>
        <taxon>Rikenellaceae</taxon>
        <taxon>Alistipes</taxon>
    </lineage>
</organism>
<evidence type="ECO:0000313" key="1">
    <source>
        <dbReference type="EMBL" id="AFL77144.1"/>
    </source>
</evidence>
<name>I3YJH6_ALIFI</name>
<dbReference type="Proteomes" id="UP000006052">
    <property type="component" value="Chromosome"/>
</dbReference>
<reference evidence="2" key="1">
    <citation type="journal article" date="2013" name="Stand. Genomic Sci.">
        <title>Complete genome sequence of the bile-resistant pigment-producing anaerobe Alistipes finegoldii type strain (AHN2437(T)).</title>
        <authorList>
            <person name="Mavromatis K."/>
            <person name="Stackebrandt E."/>
            <person name="Munk C."/>
            <person name="Lapidus A."/>
            <person name="Nolan M."/>
            <person name="Lucas S."/>
            <person name="Hammon N."/>
            <person name="Deshpande S."/>
            <person name="Cheng J.F."/>
            <person name="Tapia R."/>
            <person name="Goodwin L.A."/>
            <person name="Pitluck S."/>
            <person name="Liolios K."/>
            <person name="Pagani I."/>
            <person name="Ivanova N."/>
            <person name="Mikhailova N."/>
            <person name="Huntemann M."/>
            <person name="Pati A."/>
            <person name="Chen A."/>
            <person name="Palaniappan K."/>
            <person name="Land M."/>
            <person name="Hauser L."/>
            <person name="Rohde M."/>
            <person name="Gronow S."/>
            <person name="Goker M."/>
            <person name="Detter J.C."/>
            <person name="Bristow J."/>
            <person name="Eisen J.A."/>
            <person name="Markowitz V."/>
            <person name="Hugenholtz P."/>
            <person name="Kyrpides N.C."/>
            <person name="Klenk H.P."/>
            <person name="Woyke T."/>
        </authorList>
    </citation>
    <scope>NUCLEOTIDE SEQUENCE</scope>
    <source>
        <strain evidence="2">DSM 17242 / JCM 16770 / AHN 2437 / CCUG 46020 / CIP 107999</strain>
    </source>
</reference>
<dbReference type="AlphaFoldDB" id="I3YJH6"/>
<dbReference type="KEGG" id="afd:Alfi_0769"/>
<proteinExistence type="predicted"/>
<dbReference type="EMBL" id="CP003274">
    <property type="protein sequence ID" value="AFL77144.1"/>
    <property type="molecule type" value="Genomic_DNA"/>
</dbReference>